<feature type="compositionally biased region" description="Basic and acidic residues" evidence="1">
    <location>
        <begin position="56"/>
        <end position="77"/>
    </location>
</feature>
<feature type="compositionally biased region" description="Basic and acidic residues" evidence="1">
    <location>
        <begin position="119"/>
        <end position="131"/>
    </location>
</feature>
<feature type="compositionally biased region" description="Basic and acidic residues" evidence="1">
    <location>
        <begin position="84"/>
        <end position="111"/>
    </location>
</feature>
<dbReference type="EMBL" id="JANPWB010000012">
    <property type="protein sequence ID" value="KAJ1116555.1"/>
    <property type="molecule type" value="Genomic_DNA"/>
</dbReference>
<dbReference type="AlphaFoldDB" id="A0AAV7NUN7"/>
<evidence type="ECO:0000313" key="3">
    <source>
        <dbReference type="Proteomes" id="UP001066276"/>
    </source>
</evidence>
<name>A0AAV7NUN7_PLEWA</name>
<evidence type="ECO:0000256" key="1">
    <source>
        <dbReference type="SAM" id="MobiDB-lite"/>
    </source>
</evidence>
<protein>
    <submittedName>
        <fullName evidence="2">Uncharacterized protein</fullName>
    </submittedName>
</protein>
<accession>A0AAV7NUN7</accession>
<organism evidence="2 3">
    <name type="scientific">Pleurodeles waltl</name>
    <name type="common">Iberian ribbed newt</name>
    <dbReference type="NCBI Taxonomy" id="8319"/>
    <lineage>
        <taxon>Eukaryota</taxon>
        <taxon>Metazoa</taxon>
        <taxon>Chordata</taxon>
        <taxon>Craniata</taxon>
        <taxon>Vertebrata</taxon>
        <taxon>Euteleostomi</taxon>
        <taxon>Amphibia</taxon>
        <taxon>Batrachia</taxon>
        <taxon>Caudata</taxon>
        <taxon>Salamandroidea</taxon>
        <taxon>Salamandridae</taxon>
        <taxon>Pleurodelinae</taxon>
        <taxon>Pleurodeles</taxon>
    </lineage>
</organism>
<feature type="compositionally biased region" description="Acidic residues" evidence="1">
    <location>
        <begin position="43"/>
        <end position="55"/>
    </location>
</feature>
<dbReference type="Proteomes" id="UP001066276">
    <property type="component" value="Chromosome 8"/>
</dbReference>
<gene>
    <name evidence="2" type="ORF">NDU88_004765</name>
</gene>
<comment type="caution">
    <text evidence="2">The sequence shown here is derived from an EMBL/GenBank/DDBJ whole genome shotgun (WGS) entry which is preliminary data.</text>
</comment>
<sequence>MIGFCNGVTSPDDVNDGLGPIGWCPRGTEKRIACRCKHAQEDKPEEETASGEESESTYKEDRKDARGDYERPEKQEVDGTAYETKGDADQDCEGDTREEFETHRKQDKEAETFQNVGDTDQRCEEDPERARHADKLCKPQFEDPEAHHVPGGRWLAQRRL</sequence>
<proteinExistence type="predicted"/>
<evidence type="ECO:0000313" key="2">
    <source>
        <dbReference type="EMBL" id="KAJ1116555.1"/>
    </source>
</evidence>
<reference evidence="2" key="1">
    <citation type="journal article" date="2022" name="bioRxiv">
        <title>Sequencing and chromosome-scale assembly of the giantPleurodeles waltlgenome.</title>
        <authorList>
            <person name="Brown T."/>
            <person name="Elewa A."/>
            <person name="Iarovenko S."/>
            <person name="Subramanian E."/>
            <person name="Araus A.J."/>
            <person name="Petzold A."/>
            <person name="Susuki M."/>
            <person name="Suzuki K.-i.T."/>
            <person name="Hayashi T."/>
            <person name="Toyoda A."/>
            <person name="Oliveira C."/>
            <person name="Osipova E."/>
            <person name="Leigh N.D."/>
            <person name="Simon A."/>
            <person name="Yun M.H."/>
        </authorList>
    </citation>
    <scope>NUCLEOTIDE SEQUENCE</scope>
    <source>
        <strain evidence="2">20211129_DDA</strain>
        <tissue evidence="2">Liver</tissue>
    </source>
</reference>
<keyword evidence="3" id="KW-1185">Reference proteome</keyword>
<feature type="region of interest" description="Disordered" evidence="1">
    <location>
        <begin position="37"/>
        <end position="131"/>
    </location>
</feature>